<dbReference type="PANTHER" id="PTHR24100:SF151">
    <property type="entry name" value="ICOS LIGAND"/>
    <property type="match status" value="1"/>
</dbReference>
<dbReference type="InterPro" id="IPR007110">
    <property type="entry name" value="Ig-like_dom"/>
</dbReference>
<accession>A0A3B3Z2M8</accession>
<dbReference type="STRING" id="48701.ENSPMEP00000033500"/>
<feature type="chain" id="PRO_5017254469" description="Ig-like domain-containing protein" evidence="4">
    <location>
        <begin position="19"/>
        <end position="179"/>
    </location>
</feature>
<dbReference type="GO" id="GO:0005102">
    <property type="term" value="F:signaling receptor binding"/>
    <property type="evidence" value="ECO:0007669"/>
    <property type="project" value="TreeGrafter"/>
</dbReference>
<proteinExistence type="predicted"/>
<evidence type="ECO:0000256" key="2">
    <source>
        <dbReference type="ARBA" id="ARBA00023136"/>
    </source>
</evidence>
<reference evidence="6" key="2">
    <citation type="submission" date="2025-09" db="UniProtKB">
        <authorList>
            <consortium name="Ensembl"/>
        </authorList>
    </citation>
    <scope>IDENTIFICATION</scope>
</reference>
<dbReference type="GO" id="GO:0009897">
    <property type="term" value="C:external side of plasma membrane"/>
    <property type="evidence" value="ECO:0007669"/>
    <property type="project" value="TreeGrafter"/>
</dbReference>
<evidence type="ECO:0000313" key="6">
    <source>
        <dbReference type="Ensembl" id="ENSPMEP00000033500.1"/>
    </source>
</evidence>
<protein>
    <recommendedName>
        <fullName evidence="5">Ig-like domain-containing protein</fullName>
    </recommendedName>
</protein>
<dbReference type="GO" id="GO:0050852">
    <property type="term" value="P:T cell receptor signaling pathway"/>
    <property type="evidence" value="ECO:0007669"/>
    <property type="project" value="TreeGrafter"/>
</dbReference>
<reference evidence="6" key="1">
    <citation type="submission" date="2025-08" db="UniProtKB">
        <authorList>
            <consortium name="Ensembl"/>
        </authorList>
    </citation>
    <scope>IDENTIFICATION</scope>
</reference>
<sequence length="179" mass="21026">MHKLLKLLFFSYVPTLQTREGSDVMLPCSPSGKNDLTYQVFDWEKDDEQQVFLYHNGKHYNNGLTGQNENFKNRVEFFQDQLQFGNASIRIKNTKLTDSGNYSCTFPLLQPPGQKFYMNLVVLPLLIALMFIIFHMQLINSLKRQCLPFTAEIRIKLLSLLIFVNEQSHFLLYYKALFR</sequence>
<keyword evidence="4" id="KW-0732">Signal</keyword>
<evidence type="ECO:0000256" key="1">
    <source>
        <dbReference type="ARBA" id="ARBA00004370"/>
    </source>
</evidence>
<name>A0A3B3Z2M8_9TELE</name>
<dbReference type="AlphaFoldDB" id="A0A3B3Z2M8"/>
<dbReference type="PROSITE" id="PS50835">
    <property type="entry name" value="IG_LIKE"/>
    <property type="match status" value="1"/>
</dbReference>
<keyword evidence="2" id="KW-0472">Membrane</keyword>
<evidence type="ECO:0000256" key="3">
    <source>
        <dbReference type="ARBA" id="ARBA00023319"/>
    </source>
</evidence>
<dbReference type="InterPro" id="IPR036179">
    <property type="entry name" value="Ig-like_dom_sf"/>
</dbReference>
<dbReference type="PANTHER" id="PTHR24100">
    <property type="entry name" value="BUTYROPHILIN"/>
    <property type="match status" value="1"/>
</dbReference>
<keyword evidence="7" id="KW-1185">Reference proteome</keyword>
<keyword evidence="3" id="KW-0393">Immunoglobulin domain</keyword>
<feature type="signal peptide" evidence="4">
    <location>
        <begin position="1"/>
        <end position="18"/>
    </location>
</feature>
<dbReference type="SUPFAM" id="SSF48726">
    <property type="entry name" value="Immunoglobulin"/>
    <property type="match status" value="1"/>
</dbReference>
<dbReference type="Gene3D" id="2.60.40.10">
    <property type="entry name" value="Immunoglobulins"/>
    <property type="match status" value="1"/>
</dbReference>
<feature type="domain" description="Ig-like" evidence="5">
    <location>
        <begin position="1"/>
        <end position="105"/>
    </location>
</feature>
<dbReference type="InterPro" id="IPR050504">
    <property type="entry name" value="IgSF_BTN/MOG"/>
</dbReference>
<dbReference type="GO" id="GO:0001817">
    <property type="term" value="P:regulation of cytokine production"/>
    <property type="evidence" value="ECO:0007669"/>
    <property type="project" value="TreeGrafter"/>
</dbReference>
<dbReference type="Proteomes" id="UP000261480">
    <property type="component" value="Unplaced"/>
</dbReference>
<dbReference type="Ensembl" id="ENSPMET00000028360.1">
    <property type="protein sequence ID" value="ENSPMEP00000033500.1"/>
    <property type="gene ID" value="ENSPMEG00000022040.1"/>
</dbReference>
<comment type="subcellular location">
    <subcellularLocation>
        <location evidence="1">Membrane</location>
    </subcellularLocation>
</comment>
<dbReference type="InterPro" id="IPR013783">
    <property type="entry name" value="Ig-like_fold"/>
</dbReference>
<dbReference type="InterPro" id="IPR003599">
    <property type="entry name" value="Ig_sub"/>
</dbReference>
<dbReference type="SMART" id="SM00409">
    <property type="entry name" value="IG"/>
    <property type="match status" value="1"/>
</dbReference>
<evidence type="ECO:0000313" key="7">
    <source>
        <dbReference type="Proteomes" id="UP000261480"/>
    </source>
</evidence>
<evidence type="ECO:0000256" key="4">
    <source>
        <dbReference type="SAM" id="SignalP"/>
    </source>
</evidence>
<dbReference type="InterPro" id="IPR013106">
    <property type="entry name" value="Ig_V-set"/>
</dbReference>
<dbReference type="Pfam" id="PF07686">
    <property type="entry name" value="V-set"/>
    <property type="match status" value="1"/>
</dbReference>
<evidence type="ECO:0000259" key="5">
    <source>
        <dbReference type="PROSITE" id="PS50835"/>
    </source>
</evidence>
<organism evidence="6 7">
    <name type="scientific">Poecilia mexicana</name>
    <dbReference type="NCBI Taxonomy" id="48701"/>
    <lineage>
        <taxon>Eukaryota</taxon>
        <taxon>Metazoa</taxon>
        <taxon>Chordata</taxon>
        <taxon>Craniata</taxon>
        <taxon>Vertebrata</taxon>
        <taxon>Euteleostomi</taxon>
        <taxon>Actinopterygii</taxon>
        <taxon>Neopterygii</taxon>
        <taxon>Teleostei</taxon>
        <taxon>Neoteleostei</taxon>
        <taxon>Acanthomorphata</taxon>
        <taxon>Ovalentaria</taxon>
        <taxon>Atherinomorphae</taxon>
        <taxon>Cyprinodontiformes</taxon>
        <taxon>Poeciliidae</taxon>
        <taxon>Poeciliinae</taxon>
        <taxon>Poecilia</taxon>
    </lineage>
</organism>